<dbReference type="CDD" id="cd02244">
    <property type="entry name" value="cupin_7S_vicilin-like_N"/>
    <property type="match status" value="1"/>
</dbReference>
<dbReference type="eggNOG" id="ENOG502QQEP">
    <property type="taxonomic scope" value="Eukaryota"/>
</dbReference>
<dbReference type="PANTHER" id="PTHR31189">
    <property type="entry name" value="OS03G0336100 PROTEIN-RELATED"/>
    <property type="match status" value="1"/>
</dbReference>
<reference evidence="3" key="1">
    <citation type="journal article" date="2013" name="Nat. Biotechnol.">
        <title>Draft genome sequence of chickpea (Cicer arietinum) provides a resource for trait improvement.</title>
        <authorList>
            <person name="Varshney R.K."/>
            <person name="Song C."/>
            <person name="Saxena R.K."/>
            <person name="Azam S."/>
            <person name="Yu S."/>
            <person name="Sharpe A.G."/>
            <person name="Cannon S."/>
            <person name="Baek J."/>
            <person name="Rosen B.D."/>
            <person name="Tar'an B."/>
            <person name="Millan T."/>
            <person name="Zhang X."/>
            <person name="Ramsay L.D."/>
            <person name="Iwata A."/>
            <person name="Wang Y."/>
            <person name="Nelson W."/>
            <person name="Farmer A.D."/>
            <person name="Gaur P.M."/>
            <person name="Soderlund C."/>
            <person name="Penmetsa R.V."/>
            <person name="Xu C."/>
            <person name="Bharti A.K."/>
            <person name="He W."/>
            <person name="Winter P."/>
            <person name="Zhao S."/>
            <person name="Hane J.K."/>
            <person name="Carrasquilla-Garcia N."/>
            <person name="Condie J.A."/>
            <person name="Upadhyaya H.D."/>
            <person name="Luo M.C."/>
            <person name="Thudi M."/>
            <person name="Gowda C.L."/>
            <person name="Singh N.P."/>
            <person name="Lichtenzveig J."/>
            <person name="Gali K.K."/>
            <person name="Rubio J."/>
            <person name="Nadarajan N."/>
            <person name="Dolezel J."/>
            <person name="Bansal K.C."/>
            <person name="Xu X."/>
            <person name="Edwards D."/>
            <person name="Zhang G."/>
            <person name="Kahl G."/>
            <person name="Gil J."/>
            <person name="Singh K.B."/>
            <person name="Datta S.K."/>
            <person name="Jackson S.A."/>
            <person name="Wang J."/>
            <person name="Cook D.R."/>
        </authorList>
    </citation>
    <scope>NUCLEOTIDE SEQUENCE [LARGE SCALE GENOMIC DNA]</scope>
    <source>
        <strain evidence="3">cv. CDC Frontier</strain>
    </source>
</reference>
<dbReference type="AlphaFoldDB" id="A0A1S2XVJ8"/>
<feature type="domain" description="Cupin type-1" evidence="2">
    <location>
        <begin position="87"/>
        <end position="248"/>
    </location>
</feature>
<feature type="signal peptide" evidence="1">
    <location>
        <begin position="1"/>
        <end position="27"/>
    </location>
</feature>
<dbReference type="KEGG" id="cam:101499776"/>
<dbReference type="InterPro" id="IPR014710">
    <property type="entry name" value="RmlC-like_jellyroll"/>
</dbReference>
<evidence type="ECO:0000313" key="3">
    <source>
        <dbReference type="Proteomes" id="UP000087171"/>
    </source>
</evidence>
<evidence type="ECO:0000256" key="1">
    <source>
        <dbReference type="SAM" id="SignalP"/>
    </source>
</evidence>
<dbReference type="RefSeq" id="XP_004495184.1">
    <property type="nucleotide sequence ID" value="XM_004495127.3"/>
</dbReference>
<dbReference type="Proteomes" id="UP000087171">
    <property type="component" value="Chromosome Ca4"/>
</dbReference>
<dbReference type="PaxDb" id="3827-XP_004495184.1"/>
<dbReference type="CDD" id="cd02245">
    <property type="entry name" value="cupin_7S_vicilin-like_C"/>
    <property type="match status" value="1"/>
</dbReference>
<dbReference type="SMART" id="SM00835">
    <property type="entry name" value="Cupin_1"/>
    <property type="match status" value="2"/>
</dbReference>
<evidence type="ECO:0000313" key="4">
    <source>
        <dbReference type="RefSeq" id="XP_004495184.1"/>
    </source>
</evidence>
<protein>
    <submittedName>
        <fullName evidence="4">Sucrose-binding protein-like</fullName>
    </submittedName>
</protein>
<name>A0A1S2XVJ8_CICAR</name>
<dbReference type="GeneID" id="101499776"/>
<proteinExistence type="predicted"/>
<dbReference type="PANTHER" id="PTHR31189:SF13">
    <property type="entry name" value="CUPINCIN"/>
    <property type="match status" value="1"/>
</dbReference>
<dbReference type="InterPro" id="IPR050253">
    <property type="entry name" value="Seed_Storage-Functional"/>
</dbReference>
<feature type="chain" id="PRO_5010320631" evidence="1">
    <location>
        <begin position="28"/>
        <end position="470"/>
    </location>
</feature>
<dbReference type="STRING" id="3827.A0A1S2XVJ8"/>
<dbReference type="InterPro" id="IPR006045">
    <property type="entry name" value="Cupin_1"/>
</dbReference>
<dbReference type="SUPFAM" id="SSF51182">
    <property type="entry name" value="RmlC-like cupins"/>
    <property type="match status" value="1"/>
</dbReference>
<dbReference type="OrthoDB" id="1912756at2759"/>
<keyword evidence="3" id="KW-1185">Reference proteome</keyword>
<accession>A0A1S2XVJ8</accession>
<reference evidence="4" key="2">
    <citation type="submission" date="2025-08" db="UniProtKB">
        <authorList>
            <consortium name="RefSeq"/>
        </authorList>
    </citation>
    <scope>IDENTIFICATION</scope>
    <source>
        <tissue evidence="4">Etiolated seedlings</tissue>
    </source>
</reference>
<feature type="domain" description="Cupin type-1" evidence="2">
    <location>
        <begin position="287"/>
        <end position="446"/>
    </location>
</feature>
<evidence type="ECO:0000259" key="2">
    <source>
        <dbReference type="SMART" id="SM00835"/>
    </source>
</evidence>
<dbReference type="Pfam" id="PF00190">
    <property type="entry name" value="Cupin_1"/>
    <property type="match status" value="2"/>
</dbReference>
<keyword evidence="1" id="KW-0732">Signal</keyword>
<sequence length="470" mass="53803">MAIKAKVSLAFFLFFLLSLLCSNLVISKEERDPEIKTCKHQCRQQLQYSEEDKNVCMEECDEYHRMKKEREKRKEQDQDEDENENPYVFKSKDFDTRIDTEDGRVLVLNKFNDKSKLLRNIENYGLAVLEVKGHAFVSPHHFDSEVIIFNVKGKAIIGLVMEDKTERFNLESGDIMRVPAGTPMYLVNRDENEKLFIAALHMPPLSASAPVNLEAFFEPGGRNPESVLTAFSSKVLQAALKTPKEKLERFFDYQRRERIFKISKEDVHGLAPKRSIWPFGGQFKGPFNIFTNRPSFSNQYGSLFEVGPSEEKSGLDELNLMLTLANITKGCMSTIYYNTNANKIAFVTEGEGDFEMACPHLKEKKSSSTSYHKISGRLKAGMVFVVPAGHPFVTMASKKNNLVIVCFEVNAERNKKLAFAGKRNIVSALDKRAKEVAYEYPAEKVDEIFERDEEFFFPYEEGEEEERADA</sequence>
<dbReference type="InterPro" id="IPR011051">
    <property type="entry name" value="RmlC_Cupin_sf"/>
</dbReference>
<dbReference type="Gene3D" id="2.60.120.10">
    <property type="entry name" value="Jelly Rolls"/>
    <property type="match status" value="2"/>
</dbReference>
<organism evidence="3 4">
    <name type="scientific">Cicer arietinum</name>
    <name type="common">Chickpea</name>
    <name type="synonym">Garbanzo</name>
    <dbReference type="NCBI Taxonomy" id="3827"/>
    <lineage>
        <taxon>Eukaryota</taxon>
        <taxon>Viridiplantae</taxon>
        <taxon>Streptophyta</taxon>
        <taxon>Embryophyta</taxon>
        <taxon>Tracheophyta</taxon>
        <taxon>Spermatophyta</taxon>
        <taxon>Magnoliopsida</taxon>
        <taxon>eudicotyledons</taxon>
        <taxon>Gunneridae</taxon>
        <taxon>Pentapetalae</taxon>
        <taxon>rosids</taxon>
        <taxon>fabids</taxon>
        <taxon>Fabales</taxon>
        <taxon>Fabaceae</taxon>
        <taxon>Papilionoideae</taxon>
        <taxon>50 kb inversion clade</taxon>
        <taxon>NPAAA clade</taxon>
        <taxon>Hologalegina</taxon>
        <taxon>IRL clade</taxon>
        <taxon>Cicereae</taxon>
        <taxon>Cicer</taxon>
    </lineage>
</organism>
<gene>
    <name evidence="4" type="primary">LOC101499776</name>
</gene>